<evidence type="ECO:0000313" key="3">
    <source>
        <dbReference type="Proteomes" id="UP000178425"/>
    </source>
</evidence>
<protein>
    <submittedName>
        <fullName evidence="2">Uncharacterized protein</fullName>
    </submittedName>
</protein>
<proteinExistence type="predicted"/>
<name>A0A1F5WVL7_9BACT</name>
<evidence type="ECO:0000256" key="1">
    <source>
        <dbReference type="SAM" id="MobiDB-lite"/>
    </source>
</evidence>
<comment type="caution">
    <text evidence="2">The sequence shown here is derived from an EMBL/GenBank/DDBJ whole genome shotgun (WGS) entry which is preliminary data.</text>
</comment>
<evidence type="ECO:0000313" key="2">
    <source>
        <dbReference type="EMBL" id="OGF79351.1"/>
    </source>
</evidence>
<dbReference type="Proteomes" id="UP000178425">
    <property type="component" value="Unassembled WGS sequence"/>
</dbReference>
<gene>
    <name evidence="2" type="ORF">A2W54_01300</name>
</gene>
<dbReference type="EMBL" id="MFHI01000006">
    <property type="protein sequence ID" value="OGF79351.1"/>
    <property type="molecule type" value="Genomic_DNA"/>
</dbReference>
<dbReference type="AlphaFoldDB" id="A0A1F5WVL7"/>
<feature type="region of interest" description="Disordered" evidence="1">
    <location>
        <begin position="185"/>
        <end position="210"/>
    </location>
</feature>
<sequence>MTKKLSASLVAVAATLWFLGSWLDGLSNKAELELSAKIGKWKEDVLALKTKPSESQIAYIVAGSSYAECDRHLFNFLFFLNNGLAEQAGEERDLSSKSCEAAHNLALIQSQSQNENERFYALYALGNINVRRAMLALSSEEQTAALKESIDSYIEALLIKDDYEAKFNLELLLSINQNARAAAGQKLSPDKFQLKPRPGAAPGHDGKSKL</sequence>
<reference evidence="2 3" key="1">
    <citation type="journal article" date="2016" name="Nat. Commun.">
        <title>Thousands of microbial genomes shed light on interconnected biogeochemical processes in an aquifer system.</title>
        <authorList>
            <person name="Anantharaman K."/>
            <person name="Brown C.T."/>
            <person name="Hug L.A."/>
            <person name="Sharon I."/>
            <person name="Castelle C.J."/>
            <person name="Probst A.J."/>
            <person name="Thomas B.C."/>
            <person name="Singh A."/>
            <person name="Wilkins M.J."/>
            <person name="Karaoz U."/>
            <person name="Brodie E.L."/>
            <person name="Williams K.H."/>
            <person name="Hubbard S.S."/>
            <person name="Banfield J.F."/>
        </authorList>
    </citation>
    <scope>NUCLEOTIDE SEQUENCE [LARGE SCALE GENOMIC DNA]</scope>
</reference>
<organism evidence="2 3">
    <name type="scientific">Candidatus Giovannonibacteria bacterium RIFCSPHIGHO2_02_43_13</name>
    <dbReference type="NCBI Taxonomy" id="1798330"/>
    <lineage>
        <taxon>Bacteria</taxon>
        <taxon>Candidatus Giovannoniibacteriota</taxon>
    </lineage>
</organism>
<accession>A0A1F5WVL7</accession>